<sequence>MKFVFSSAIFAAAALVTSASANCTERGNSAASDVMSGYGCIPATTGQDTSSSTSCDDPDHAETICNEFISINYDSWCEGLGVPQKVLQNQCWYQVRENEESGAKEEAGFREDGGHEEDEDVPVQAVNAYLVREDGREEKDAEDVPVLADTYLRGRRKPKKSNKGGGDRFQPHSGGGGFCHRDYCTCCGVTPHSPNYPVYR</sequence>
<proteinExistence type="predicted"/>
<comment type="caution">
    <text evidence="3">The sequence shown here is derived from an EMBL/GenBank/DDBJ whole genome shotgun (WGS) entry which is preliminary data.</text>
</comment>
<keyword evidence="4" id="KW-1185">Reference proteome</keyword>
<evidence type="ECO:0000313" key="3">
    <source>
        <dbReference type="EMBL" id="EJK76264.1"/>
    </source>
</evidence>
<evidence type="ECO:0000256" key="1">
    <source>
        <dbReference type="SAM" id="MobiDB-lite"/>
    </source>
</evidence>
<gene>
    <name evidence="3" type="ORF">THAOC_01986</name>
</gene>
<feature type="chain" id="PRO_5003837970" evidence="2">
    <location>
        <begin position="22"/>
        <end position="200"/>
    </location>
</feature>
<dbReference type="Proteomes" id="UP000266841">
    <property type="component" value="Unassembled WGS sequence"/>
</dbReference>
<dbReference type="EMBL" id="AGNL01002394">
    <property type="protein sequence ID" value="EJK76264.1"/>
    <property type="molecule type" value="Genomic_DNA"/>
</dbReference>
<evidence type="ECO:0000313" key="4">
    <source>
        <dbReference type="Proteomes" id="UP000266841"/>
    </source>
</evidence>
<reference evidence="3 4" key="1">
    <citation type="journal article" date="2012" name="Genome Biol.">
        <title>Genome and low-iron response of an oceanic diatom adapted to chronic iron limitation.</title>
        <authorList>
            <person name="Lommer M."/>
            <person name="Specht M."/>
            <person name="Roy A.S."/>
            <person name="Kraemer L."/>
            <person name="Andreson R."/>
            <person name="Gutowska M.A."/>
            <person name="Wolf J."/>
            <person name="Bergner S.V."/>
            <person name="Schilhabel M.B."/>
            <person name="Klostermeier U.C."/>
            <person name="Beiko R.G."/>
            <person name="Rosenstiel P."/>
            <person name="Hippler M."/>
            <person name="Laroche J."/>
        </authorList>
    </citation>
    <scope>NUCLEOTIDE SEQUENCE [LARGE SCALE GENOMIC DNA]</scope>
    <source>
        <strain evidence="3 4">CCMP1005</strain>
    </source>
</reference>
<feature type="region of interest" description="Disordered" evidence="1">
    <location>
        <begin position="151"/>
        <end position="172"/>
    </location>
</feature>
<dbReference type="AlphaFoldDB" id="K0TGY1"/>
<organism evidence="3 4">
    <name type="scientific">Thalassiosira oceanica</name>
    <name type="common">Marine diatom</name>
    <dbReference type="NCBI Taxonomy" id="159749"/>
    <lineage>
        <taxon>Eukaryota</taxon>
        <taxon>Sar</taxon>
        <taxon>Stramenopiles</taxon>
        <taxon>Ochrophyta</taxon>
        <taxon>Bacillariophyta</taxon>
        <taxon>Coscinodiscophyceae</taxon>
        <taxon>Thalassiosirophycidae</taxon>
        <taxon>Thalassiosirales</taxon>
        <taxon>Thalassiosiraceae</taxon>
        <taxon>Thalassiosira</taxon>
    </lineage>
</organism>
<evidence type="ECO:0000256" key="2">
    <source>
        <dbReference type="SAM" id="SignalP"/>
    </source>
</evidence>
<keyword evidence="2" id="KW-0732">Signal</keyword>
<accession>K0TGY1</accession>
<name>K0TGY1_THAOC</name>
<feature type="signal peptide" evidence="2">
    <location>
        <begin position="1"/>
        <end position="21"/>
    </location>
</feature>
<feature type="non-terminal residue" evidence="3">
    <location>
        <position position="200"/>
    </location>
</feature>
<protein>
    <submittedName>
        <fullName evidence="3">Uncharacterized protein</fullName>
    </submittedName>
</protein>
<feature type="compositionally biased region" description="Basic residues" evidence="1">
    <location>
        <begin position="153"/>
        <end position="162"/>
    </location>
</feature>